<dbReference type="EC" id="2.7.7.7" evidence="5"/>
<dbReference type="GO" id="GO:0003887">
    <property type="term" value="F:DNA-directed DNA polymerase activity"/>
    <property type="evidence" value="ECO:0007669"/>
    <property type="project" value="UniProtKB-EC"/>
</dbReference>
<keyword evidence="5" id="KW-0548">Nucleotidyltransferase</keyword>
<protein>
    <submittedName>
        <fullName evidence="5">DNA polymerase-3 subunit epsilon</fullName>
        <ecNumber evidence="5">2.7.7.7</ecNumber>
    </submittedName>
</protein>
<dbReference type="PANTHER" id="PTHR30231">
    <property type="entry name" value="DNA POLYMERASE III SUBUNIT EPSILON"/>
    <property type="match status" value="1"/>
</dbReference>
<evidence type="ECO:0000256" key="3">
    <source>
        <dbReference type="ARBA" id="ARBA00022839"/>
    </source>
</evidence>
<evidence type="ECO:0000313" key="6">
    <source>
        <dbReference type="Proteomes" id="UP000589626"/>
    </source>
</evidence>
<dbReference type="EMBL" id="JACHWR010000001">
    <property type="protein sequence ID" value="MBB3041184.1"/>
    <property type="molecule type" value="Genomic_DNA"/>
</dbReference>
<reference evidence="5 6" key="1">
    <citation type="submission" date="2020-08" db="EMBL/GenBank/DDBJ databases">
        <title>Sequencing the genomes of 1000 actinobacteria strains.</title>
        <authorList>
            <person name="Klenk H.-P."/>
        </authorList>
    </citation>
    <scope>NUCLEOTIDE SEQUENCE [LARGE SCALE GENOMIC DNA]</scope>
    <source>
        <strain evidence="5 6">DSM 105498</strain>
    </source>
</reference>
<name>A0A7W4VT14_9ACTN</name>
<evidence type="ECO:0000256" key="1">
    <source>
        <dbReference type="ARBA" id="ARBA00022722"/>
    </source>
</evidence>
<dbReference type="InterPro" id="IPR012337">
    <property type="entry name" value="RNaseH-like_sf"/>
</dbReference>
<dbReference type="Proteomes" id="UP000589626">
    <property type="component" value="Unassembled WGS sequence"/>
</dbReference>
<feature type="domain" description="Exonuclease" evidence="4">
    <location>
        <begin position="10"/>
        <end position="248"/>
    </location>
</feature>
<dbReference type="SMART" id="SM00479">
    <property type="entry name" value="EXOIII"/>
    <property type="match status" value="1"/>
</dbReference>
<evidence type="ECO:0000256" key="2">
    <source>
        <dbReference type="ARBA" id="ARBA00022801"/>
    </source>
</evidence>
<dbReference type="PANTHER" id="PTHR30231:SF4">
    <property type="entry name" value="PROTEIN NEN2"/>
    <property type="match status" value="1"/>
</dbReference>
<dbReference type="GO" id="GO:0008408">
    <property type="term" value="F:3'-5' exonuclease activity"/>
    <property type="evidence" value="ECO:0007669"/>
    <property type="project" value="TreeGrafter"/>
</dbReference>
<keyword evidence="6" id="KW-1185">Reference proteome</keyword>
<sequence length="307" mass="33481">MAATKWWEQPFAALDTETTSPDPTQARIVTAAVVHRIPGQRPKPIRWLIDPGVDIPDEAAAVHGYTNDRIHATLAQHGAKPGWALQAAPTGAVRAMPAEAAIFNLCMQTAGCILREQALVVHNAAYDLTLLEHEAARYDVDPLSVRPAGLRGVVDPMVIEKAFDQYRKTCYRKSPDGAECDRETPVHVCGGCRGGKWKCGGCGTTDRTLTSLCAHYGVVFPADAAHDAAADAIACVRLLFKLLGAWPEMARWRLPTLHAHQETWRRQQQKGLREFFDKVGKDHDGCCGAWPVHTDACAGAHREVVAA</sequence>
<evidence type="ECO:0000259" key="4">
    <source>
        <dbReference type="SMART" id="SM00479"/>
    </source>
</evidence>
<dbReference type="CDD" id="cd06127">
    <property type="entry name" value="DEDDh"/>
    <property type="match status" value="1"/>
</dbReference>
<keyword evidence="3" id="KW-0269">Exonuclease</keyword>
<keyword evidence="2" id="KW-0378">Hydrolase</keyword>
<accession>A0A7W4VT14</accession>
<keyword evidence="5" id="KW-0808">Transferase</keyword>
<dbReference type="SUPFAM" id="SSF53098">
    <property type="entry name" value="Ribonuclease H-like"/>
    <property type="match status" value="1"/>
</dbReference>
<dbReference type="GO" id="GO:0005829">
    <property type="term" value="C:cytosol"/>
    <property type="evidence" value="ECO:0007669"/>
    <property type="project" value="TreeGrafter"/>
</dbReference>
<proteinExistence type="predicted"/>
<dbReference type="GO" id="GO:0003676">
    <property type="term" value="F:nucleic acid binding"/>
    <property type="evidence" value="ECO:0007669"/>
    <property type="project" value="InterPro"/>
</dbReference>
<dbReference type="AlphaFoldDB" id="A0A7W4VT14"/>
<organism evidence="5 6">
    <name type="scientific">Nocardioides soli</name>
    <dbReference type="NCBI Taxonomy" id="1036020"/>
    <lineage>
        <taxon>Bacteria</taxon>
        <taxon>Bacillati</taxon>
        <taxon>Actinomycetota</taxon>
        <taxon>Actinomycetes</taxon>
        <taxon>Propionibacteriales</taxon>
        <taxon>Nocardioidaceae</taxon>
        <taxon>Nocardioides</taxon>
    </lineage>
</organism>
<comment type="caution">
    <text evidence="5">The sequence shown here is derived from an EMBL/GenBank/DDBJ whole genome shotgun (WGS) entry which is preliminary data.</text>
</comment>
<dbReference type="Gene3D" id="3.30.420.10">
    <property type="entry name" value="Ribonuclease H-like superfamily/Ribonuclease H"/>
    <property type="match status" value="1"/>
</dbReference>
<keyword evidence="1" id="KW-0540">Nuclease</keyword>
<gene>
    <name evidence="5" type="ORF">FHU40_000985</name>
</gene>
<dbReference type="InterPro" id="IPR036397">
    <property type="entry name" value="RNaseH_sf"/>
</dbReference>
<evidence type="ECO:0000313" key="5">
    <source>
        <dbReference type="EMBL" id="MBB3041184.1"/>
    </source>
</evidence>
<dbReference type="RefSeq" id="WP_183591111.1">
    <property type="nucleotide sequence ID" value="NZ_JACHWR010000001.1"/>
</dbReference>
<dbReference type="InterPro" id="IPR013520">
    <property type="entry name" value="Ribonucl_H"/>
</dbReference>